<gene>
    <name evidence="5" type="ORF">RM780_17025</name>
</gene>
<name>A0ABU2LAQ7_9ACTN</name>
<proteinExistence type="predicted"/>
<dbReference type="PANTHER" id="PTHR32305:SF15">
    <property type="entry name" value="PROTEIN RHSA-RELATED"/>
    <property type="match status" value="1"/>
</dbReference>
<dbReference type="Pfam" id="PF20148">
    <property type="entry name" value="DUF6531"/>
    <property type="match status" value="1"/>
</dbReference>
<dbReference type="Pfam" id="PF25023">
    <property type="entry name" value="TEN_YD-shell"/>
    <property type="match status" value="1"/>
</dbReference>
<evidence type="ECO:0000259" key="3">
    <source>
        <dbReference type="Pfam" id="PF20148"/>
    </source>
</evidence>
<evidence type="ECO:0000313" key="6">
    <source>
        <dbReference type="Proteomes" id="UP001183388"/>
    </source>
</evidence>
<dbReference type="EMBL" id="JAVREN010000024">
    <property type="protein sequence ID" value="MDT0308650.1"/>
    <property type="molecule type" value="Genomic_DNA"/>
</dbReference>
<keyword evidence="1" id="KW-0677">Repeat</keyword>
<sequence>MDAEGPVAVPGEVDPGSGRLVYAVVDVRLPGVLPLVVERRYRGGPGPGRRFGRAWVSTLDQRLLLGADGVRLVAADGRVVAYPVPAPGAAVLPAGEEGPHWPLSWDGRPGSPLTVTLPAEEGEAEGGAPPRTLTFAPVPGRPGSELPLTAVTDLNGNAIRLAHAPDGALTELVHSCGYRIAVRSDEAGRVTALALLGGPGGPLQHGPLPLARYRYDAAGNLAVAEDAAGNAEHLAYDARRRLTAWTARGGAGRLRYAYDEAGRVVRVTGTDGFLDRTLAYEEGGRIARVTDSLGHTTVYEHDERGLPLAVTDPLGHTWRREWDHAGRLLTRTDPLGRTTRWARDERGNATAVTYPDGATATAEFDDLGLPTTRTAEDGARHRYTYDERGNLLTEQDPTGAVTTWAYDARGARTAVTDALGTLRRLDPDPAGLPLAGTDEAGAPVRYERDALGRVVRVLRPDGTALALTWTPTGLPAARGAERRRYDAAGRLVEYVDAAGRRERWETGPFGVRVARNDGLRLEWDTELRLTGATDGAGRRWSWTWDPAGRLAEESGPTGEPTTHRWDAAGRHSGFTNAAGQRVSRSFDARGRVVEERTETDVTRFEYDAAGRLVEAANGETSLTRELDARGAVLSETCNGRTLRLRYDALGRPVERRTPGGTVTGWEYDAAGRPTALRAGNRRYEFTRDAAGRETERRLGVVVLLRQVWDAAGRPVQLVLPSGRRRAYAYREDGAGGTAVAVTAADGAAAEATVIQAACDAAGRLVAARAPGEAEARGFRYDAAGNALGVGLRYKGTLPAEGPGGAAWRHDAAGRVVSVSGAGPGAAGWGFTYDAHDRLTDVVTPQGQHWHYVYDALGRRAAKRLLDDFGAAVEETIWVWEGERPAEVIAPGGAATSWHWAPGAEVPLARTDPGSEGTCAVVADPTGVPTELLDAKGGVAWRGPAPFLGAVPGPVADPERRVPALPGHLADPETGLLYGFGAGHRAFDPVHARYLTPARGPAPGAGPGLVGGVLPRPGTSPYGYPPPRS</sequence>
<dbReference type="InterPro" id="IPR006530">
    <property type="entry name" value="YD"/>
</dbReference>
<evidence type="ECO:0000256" key="1">
    <source>
        <dbReference type="ARBA" id="ARBA00022737"/>
    </source>
</evidence>
<keyword evidence="6" id="KW-1185">Reference proteome</keyword>
<dbReference type="Pfam" id="PF05593">
    <property type="entry name" value="RHS_repeat"/>
    <property type="match status" value="5"/>
</dbReference>
<feature type="domain" description="DUF6531" evidence="3">
    <location>
        <begin position="13"/>
        <end position="82"/>
    </location>
</feature>
<feature type="region of interest" description="Disordered" evidence="2">
    <location>
        <begin position="549"/>
        <end position="569"/>
    </location>
</feature>
<dbReference type="Proteomes" id="UP001183388">
    <property type="component" value="Unassembled WGS sequence"/>
</dbReference>
<feature type="region of interest" description="Disordered" evidence="2">
    <location>
        <begin position="997"/>
        <end position="1028"/>
    </location>
</feature>
<dbReference type="Gene3D" id="2.180.10.10">
    <property type="entry name" value="RHS repeat-associated core"/>
    <property type="match status" value="4"/>
</dbReference>
<reference evidence="6" key="1">
    <citation type="submission" date="2023-07" db="EMBL/GenBank/DDBJ databases">
        <title>30 novel species of actinomycetes from the DSMZ collection.</title>
        <authorList>
            <person name="Nouioui I."/>
        </authorList>
    </citation>
    <scope>NUCLEOTIDE SEQUENCE [LARGE SCALE GENOMIC DNA]</scope>
    <source>
        <strain evidence="6">DSM 44917</strain>
    </source>
</reference>
<dbReference type="InterPro" id="IPR045351">
    <property type="entry name" value="DUF6531"/>
</dbReference>
<dbReference type="InterPro" id="IPR050708">
    <property type="entry name" value="T6SS_VgrG/RHS"/>
</dbReference>
<protein>
    <submittedName>
        <fullName evidence="5">DUF6531 domain-containing protein</fullName>
    </submittedName>
</protein>
<dbReference type="NCBIfam" id="TIGR01643">
    <property type="entry name" value="YD_repeat_2x"/>
    <property type="match status" value="11"/>
</dbReference>
<evidence type="ECO:0000259" key="4">
    <source>
        <dbReference type="Pfam" id="PF25023"/>
    </source>
</evidence>
<dbReference type="InterPro" id="IPR031325">
    <property type="entry name" value="RHS_repeat"/>
</dbReference>
<comment type="caution">
    <text evidence="5">The sequence shown here is derived from an EMBL/GenBank/DDBJ whole genome shotgun (WGS) entry which is preliminary data.</text>
</comment>
<dbReference type="RefSeq" id="WP_311631589.1">
    <property type="nucleotide sequence ID" value="NZ_JAVREN010000024.1"/>
</dbReference>
<evidence type="ECO:0000313" key="5">
    <source>
        <dbReference type="EMBL" id="MDT0308650.1"/>
    </source>
</evidence>
<organism evidence="5 6">
    <name type="scientific">Streptomyces boetiae</name>
    <dbReference type="NCBI Taxonomy" id="3075541"/>
    <lineage>
        <taxon>Bacteria</taxon>
        <taxon>Bacillati</taxon>
        <taxon>Actinomycetota</taxon>
        <taxon>Actinomycetes</taxon>
        <taxon>Kitasatosporales</taxon>
        <taxon>Streptomycetaceae</taxon>
        <taxon>Streptomyces</taxon>
    </lineage>
</organism>
<dbReference type="InterPro" id="IPR056823">
    <property type="entry name" value="TEN-like_YD-shell"/>
</dbReference>
<evidence type="ECO:0000256" key="2">
    <source>
        <dbReference type="SAM" id="MobiDB-lite"/>
    </source>
</evidence>
<accession>A0ABU2LAQ7</accession>
<dbReference type="PANTHER" id="PTHR32305">
    <property type="match status" value="1"/>
</dbReference>
<feature type="domain" description="Teneurin-like YD-shell" evidence="4">
    <location>
        <begin position="214"/>
        <end position="400"/>
    </location>
</feature>